<accession>A0ABW3XNW5</accession>
<reference evidence="2" key="1">
    <citation type="journal article" date="2019" name="Int. J. Syst. Evol. Microbiol.">
        <title>The Global Catalogue of Microorganisms (GCM) 10K type strain sequencing project: providing services to taxonomists for standard genome sequencing and annotation.</title>
        <authorList>
            <consortium name="The Broad Institute Genomics Platform"/>
            <consortium name="The Broad Institute Genome Sequencing Center for Infectious Disease"/>
            <person name="Wu L."/>
            <person name="Ma J."/>
        </authorList>
    </citation>
    <scope>NUCLEOTIDE SEQUENCE [LARGE SCALE GENOMIC DNA]</scope>
    <source>
        <strain evidence="2">CGMCC 4.7020</strain>
    </source>
</reference>
<protein>
    <submittedName>
        <fullName evidence="1">Uncharacterized protein</fullName>
    </submittedName>
</protein>
<evidence type="ECO:0000313" key="2">
    <source>
        <dbReference type="Proteomes" id="UP001597058"/>
    </source>
</evidence>
<dbReference type="RefSeq" id="WP_381329383.1">
    <property type="nucleotide sequence ID" value="NZ_JBHTMM010000043.1"/>
</dbReference>
<keyword evidence="2" id="KW-1185">Reference proteome</keyword>
<proteinExistence type="predicted"/>
<dbReference type="Proteomes" id="UP001597058">
    <property type="component" value="Unassembled WGS sequence"/>
</dbReference>
<gene>
    <name evidence="1" type="ORF">ACFQ5X_29055</name>
</gene>
<evidence type="ECO:0000313" key="1">
    <source>
        <dbReference type="EMBL" id="MFD1309898.1"/>
    </source>
</evidence>
<organism evidence="1 2">
    <name type="scientific">Streptomyces kaempferi</name>
    <dbReference type="NCBI Taxonomy" id="333725"/>
    <lineage>
        <taxon>Bacteria</taxon>
        <taxon>Bacillati</taxon>
        <taxon>Actinomycetota</taxon>
        <taxon>Actinomycetes</taxon>
        <taxon>Kitasatosporales</taxon>
        <taxon>Streptomycetaceae</taxon>
        <taxon>Streptomyces</taxon>
    </lineage>
</organism>
<sequence>MAGYSEDHPSIIKIMPLQVGAVRLACALAPEESTHGALTRDLSPQLARRLAIELLQAAEEAELNDARYGR</sequence>
<name>A0ABW3XNW5_9ACTN</name>
<dbReference type="EMBL" id="JBHTMM010000043">
    <property type="protein sequence ID" value="MFD1309898.1"/>
    <property type="molecule type" value="Genomic_DNA"/>
</dbReference>
<comment type="caution">
    <text evidence="1">The sequence shown here is derived from an EMBL/GenBank/DDBJ whole genome shotgun (WGS) entry which is preliminary data.</text>
</comment>